<keyword evidence="1" id="KW-0812">Transmembrane</keyword>
<evidence type="ECO:0000313" key="3">
    <source>
        <dbReference type="EMBL" id="MDF0718101.1"/>
    </source>
</evidence>
<proteinExistence type="predicted"/>
<dbReference type="PANTHER" id="PTHR34220:SF7">
    <property type="entry name" value="SENSOR HISTIDINE KINASE YPDA"/>
    <property type="match status" value="1"/>
</dbReference>
<reference evidence="3 4" key="1">
    <citation type="submission" date="2023-03" db="EMBL/GenBank/DDBJ databases">
        <title>Muricauda XX sp. nov. and Muricauda XXX sp. nov., two novel species isolated from Okinawa Trough.</title>
        <authorList>
            <person name="Cao W."/>
            <person name="Deng X."/>
        </authorList>
    </citation>
    <scope>NUCLEOTIDE SEQUENCE [LARGE SCALE GENOMIC DNA]</scope>
    <source>
        <strain evidence="3 4">334s03</strain>
    </source>
</reference>
<dbReference type="RefSeq" id="WP_275617189.1">
    <property type="nucleotide sequence ID" value="NZ_JARFVB010000019.1"/>
</dbReference>
<keyword evidence="3" id="KW-0418">Kinase</keyword>
<dbReference type="PANTHER" id="PTHR34220">
    <property type="entry name" value="SENSOR HISTIDINE KINASE YPDA"/>
    <property type="match status" value="1"/>
</dbReference>
<feature type="transmembrane region" description="Helical" evidence="1">
    <location>
        <begin position="36"/>
        <end position="57"/>
    </location>
</feature>
<keyword evidence="3" id="KW-0808">Transferase</keyword>
<keyword evidence="1" id="KW-1133">Transmembrane helix</keyword>
<feature type="domain" description="Signal transduction histidine kinase internal region" evidence="2">
    <location>
        <begin position="162"/>
        <end position="240"/>
    </location>
</feature>
<keyword evidence="4" id="KW-1185">Reference proteome</keyword>
<evidence type="ECO:0000313" key="4">
    <source>
        <dbReference type="Proteomes" id="UP001221366"/>
    </source>
</evidence>
<dbReference type="GO" id="GO:0016301">
    <property type="term" value="F:kinase activity"/>
    <property type="evidence" value="ECO:0007669"/>
    <property type="project" value="UniProtKB-KW"/>
</dbReference>
<evidence type="ECO:0000256" key="1">
    <source>
        <dbReference type="SAM" id="Phobius"/>
    </source>
</evidence>
<accession>A0ABT5Y450</accession>
<dbReference type="EMBL" id="JARFVB010000019">
    <property type="protein sequence ID" value="MDF0718101.1"/>
    <property type="molecule type" value="Genomic_DNA"/>
</dbReference>
<dbReference type="InterPro" id="IPR010559">
    <property type="entry name" value="Sig_transdc_His_kin_internal"/>
</dbReference>
<feature type="transmembrane region" description="Helical" evidence="1">
    <location>
        <begin position="12"/>
        <end position="30"/>
    </location>
</feature>
<dbReference type="Gene3D" id="3.30.565.10">
    <property type="entry name" value="Histidine kinase-like ATPase, C-terminal domain"/>
    <property type="match status" value="1"/>
</dbReference>
<dbReference type="SUPFAM" id="SSF55874">
    <property type="entry name" value="ATPase domain of HSP90 chaperone/DNA topoisomerase II/histidine kinase"/>
    <property type="match status" value="1"/>
</dbReference>
<comment type="caution">
    <text evidence="3">The sequence shown here is derived from an EMBL/GenBank/DDBJ whole genome shotgun (WGS) entry which is preliminary data.</text>
</comment>
<dbReference type="Pfam" id="PF06580">
    <property type="entry name" value="His_kinase"/>
    <property type="match status" value="1"/>
</dbReference>
<dbReference type="InterPro" id="IPR050640">
    <property type="entry name" value="Bact_2-comp_sensor_kinase"/>
</dbReference>
<protein>
    <submittedName>
        <fullName evidence="3">Histidine kinase</fullName>
    </submittedName>
</protein>
<feature type="transmembrane region" description="Helical" evidence="1">
    <location>
        <begin position="116"/>
        <end position="138"/>
    </location>
</feature>
<dbReference type="InterPro" id="IPR036890">
    <property type="entry name" value="HATPase_C_sf"/>
</dbReference>
<evidence type="ECO:0000259" key="2">
    <source>
        <dbReference type="Pfam" id="PF06580"/>
    </source>
</evidence>
<name>A0ABT5Y450_9FLAO</name>
<gene>
    <name evidence="3" type="ORF">PY092_18205</name>
</gene>
<keyword evidence="1" id="KW-0472">Membrane</keyword>
<dbReference type="Proteomes" id="UP001221366">
    <property type="component" value="Unassembled WGS sequence"/>
</dbReference>
<sequence length="356" mass="40286">MTNANLSLYWKCQIIGWGIVSLLWLYIALVRDQFEITHALINYVLDVSICIGLTHAYRAIALRANWNQLEIKGLIKKVIPSILILSVLFMLIMNVKTSAYIYLVLGNNTFVENLSVWNPVLITGLRHMAIWVLAYHAYHFYVKEVNTAKANAQLSVIAKQSQLDNLSAQLNPHFLFNSLNSIKSLIIENPSIARRAIDLLSDLLRSSLYEKEHITISIAEELALVKDYVELEQLRFEERLHVNFDVDQSLKSCKIPPLSIQLLVENAIKHGVDKQLEGGTVDISLKEHDGFVEIIVKNPGTFSNAGQGGLGLKNLKERLLLQYDGKAKFTIDSPKEHEVVATLLIPNEKTWEPIQH</sequence>
<organism evidence="3 4">
    <name type="scientific">Flagellimonas yonaguniensis</name>
    <dbReference type="NCBI Taxonomy" id="3031325"/>
    <lineage>
        <taxon>Bacteria</taxon>
        <taxon>Pseudomonadati</taxon>
        <taxon>Bacteroidota</taxon>
        <taxon>Flavobacteriia</taxon>
        <taxon>Flavobacteriales</taxon>
        <taxon>Flavobacteriaceae</taxon>
        <taxon>Flagellimonas</taxon>
    </lineage>
</organism>
<feature type="transmembrane region" description="Helical" evidence="1">
    <location>
        <begin position="78"/>
        <end position="104"/>
    </location>
</feature>